<dbReference type="Pfam" id="PF12697">
    <property type="entry name" value="Abhydrolase_6"/>
    <property type="match status" value="1"/>
</dbReference>
<feature type="domain" description="AB hydrolase-1" evidence="1">
    <location>
        <begin position="5"/>
        <end position="222"/>
    </location>
</feature>
<sequence>MLTAVLIPGLISDSRIWRPLATALSSEMALHQPDLAQMTGITTAAEQILADVDGPLLVAGHSMGGRIALEMARIAPDRVRGLILANTGHGPLREGEPAQRQKMIDLGHQDMAALVDLWLPPMVAPARRGDAALMDNLRDMALGANAACHERQIRALMARPDAGQYLAQIRCPVLLVTGREDQWSPIRQHEEIAAAVPETELVVIEDAGHFAPIERPEAVRDAALAWLAQKGLHG</sequence>
<dbReference type="GO" id="GO:0016787">
    <property type="term" value="F:hydrolase activity"/>
    <property type="evidence" value="ECO:0007669"/>
    <property type="project" value="UniProtKB-KW"/>
</dbReference>
<gene>
    <name evidence="2" type="ORF">ACFQXB_09450</name>
</gene>
<evidence type="ECO:0000259" key="1">
    <source>
        <dbReference type="Pfam" id="PF12697"/>
    </source>
</evidence>
<dbReference type="PRINTS" id="PR00111">
    <property type="entry name" value="ABHYDROLASE"/>
</dbReference>
<keyword evidence="3" id="KW-1185">Reference proteome</keyword>
<dbReference type="InterPro" id="IPR000073">
    <property type="entry name" value="AB_hydrolase_1"/>
</dbReference>
<comment type="caution">
    <text evidence="2">The sequence shown here is derived from an EMBL/GenBank/DDBJ whole genome shotgun (WGS) entry which is preliminary data.</text>
</comment>
<proteinExistence type="predicted"/>
<dbReference type="RefSeq" id="WP_377402652.1">
    <property type="nucleotide sequence ID" value="NZ_JBHTFQ010000004.1"/>
</dbReference>
<accession>A0ABW2UN08</accession>
<name>A0ABW2UN08_9RHOB</name>
<dbReference type="Proteomes" id="UP001596516">
    <property type="component" value="Unassembled WGS sequence"/>
</dbReference>
<protein>
    <submittedName>
        <fullName evidence="2">Alpha/beta fold hydrolase</fullName>
    </submittedName>
</protein>
<organism evidence="2 3">
    <name type="scientific">Plastorhodobacter daqingensis</name>
    <dbReference type="NCBI Taxonomy" id="1387281"/>
    <lineage>
        <taxon>Bacteria</taxon>
        <taxon>Pseudomonadati</taxon>
        <taxon>Pseudomonadota</taxon>
        <taxon>Alphaproteobacteria</taxon>
        <taxon>Rhodobacterales</taxon>
        <taxon>Paracoccaceae</taxon>
        <taxon>Plastorhodobacter</taxon>
    </lineage>
</organism>
<dbReference type="PANTHER" id="PTHR43194:SF2">
    <property type="entry name" value="PEROXISOMAL MEMBRANE PROTEIN LPX1"/>
    <property type="match status" value="1"/>
</dbReference>
<dbReference type="PANTHER" id="PTHR43194">
    <property type="entry name" value="HYDROLASE ALPHA/BETA FOLD FAMILY"/>
    <property type="match status" value="1"/>
</dbReference>
<evidence type="ECO:0000313" key="3">
    <source>
        <dbReference type="Proteomes" id="UP001596516"/>
    </source>
</evidence>
<evidence type="ECO:0000313" key="2">
    <source>
        <dbReference type="EMBL" id="MFC7704418.1"/>
    </source>
</evidence>
<dbReference type="InterPro" id="IPR029058">
    <property type="entry name" value="AB_hydrolase_fold"/>
</dbReference>
<dbReference type="EMBL" id="JBHTFQ010000004">
    <property type="protein sequence ID" value="MFC7704418.1"/>
    <property type="molecule type" value="Genomic_DNA"/>
</dbReference>
<dbReference type="Gene3D" id="3.40.50.1820">
    <property type="entry name" value="alpha/beta hydrolase"/>
    <property type="match status" value="1"/>
</dbReference>
<dbReference type="SUPFAM" id="SSF53474">
    <property type="entry name" value="alpha/beta-Hydrolases"/>
    <property type="match status" value="1"/>
</dbReference>
<reference evidence="3" key="1">
    <citation type="journal article" date="2019" name="Int. J. Syst. Evol. Microbiol.">
        <title>The Global Catalogue of Microorganisms (GCM) 10K type strain sequencing project: providing services to taxonomists for standard genome sequencing and annotation.</title>
        <authorList>
            <consortium name="The Broad Institute Genomics Platform"/>
            <consortium name="The Broad Institute Genome Sequencing Center for Infectious Disease"/>
            <person name="Wu L."/>
            <person name="Ma J."/>
        </authorList>
    </citation>
    <scope>NUCLEOTIDE SEQUENCE [LARGE SCALE GENOMIC DNA]</scope>
    <source>
        <strain evidence="3">CGMCC 1.12750</strain>
    </source>
</reference>
<dbReference type="InterPro" id="IPR050228">
    <property type="entry name" value="Carboxylesterase_BioH"/>
</dbReference>
<keyword evidence="2" id="KW-0378">Hydrolase</keyword>